<dbReference type="InterPro" id="IPR001810">
    <property type="entry name" value="F-box_dom"/>
</dbReference>
<comment type="caution">
    <text evidence="2">The sequence shown here is derived from an EMBL/GenBank/DDBJ whole genome shotgun (WGS) entry which is preliminary data.</text>
</comment>
<evidence type="ECO:0000259" key="1">
    <source>
        <dbReference type="Pfam" id="PF00646"/>
    </source>
</evidence>
<reference evidence="2 3" key="1">
    <citation type="submission" date="2016-03" db="EMBL/GenBank/DDBJ databases">
        <title>Whole genome sequencing of Grifola frondosa 9006-11.</title>
        <authorList>
            <person name="Min B."/>
            <person name="Park H."/>
            <person name="Kim J.-G."/>
            <person name="Cho H."/>
            <person name="Oh Y.-L."/>
            <person name="Kong W.-S."/>
            <person name="Choi I.-G."/>
        </authorList>
    </citation>
    <scope>NUCLEOTIDE SEQUENCE [LARGE SCALE GENOMIC DNA]</scope>
    <source>
        <strain evidence="2 3">9006-11</strain>
    </source>
</reference>
<dbReference type="OMA" id="TTHQQRG"/>
<sequence>MLSSPTLLVSIKMENESHADGLLNDSPTSTVHLHLDVIYIILSFLPQPDLIRAMSTCRTLNHAGVRHLLNFDVHLDSTRKIESFCAFMVVQAPLRYPFLCQLSIGGLDRPVSSESINQLVEILTHTSCLETLHLTCCDLLKSHHRLRAACSSLTSLKEFHMSWNGGPVSWAKDPLYQMVKQMQSPLVKVHLRSFGYIGRIGLDPAVLLHHCSTTLEDLTIYATAFQSELQFPRVRKLSLSSMGYPPLALTARNFPNLTDLTILRDIDRLNVADHQYRQLNHSVQLAGGGWKSLDRLAGWPLDLYKLGLTCQIRRVEFSCVYRDTHDIVTHILSDCRPSHVRIGLTREFPCVRCIPNEVAARLTYLRCTINLMYFFEKSDALFIVDGSITRDLMFVRQFRPELFASKIIASHPSIRYIAIQINWADPLFWKVLTMGVAKLLWTRRQQKIFRWL</sequence>
<dbReference type="OrthoDB" id="2746427at2759"/>
<dbReference type="InterPro" id="IPR032675">
    <property type="entry name" value="LRR_dom_sf"/>
</dbReference>
<feature type="domain" description="F-box" evidence="1">
    <location>
        <begin position="33"/>
        <end position="62"/>
    </location>
</feature>
<evidence type="ECO:0000313" key="3">
    <source>
        <dbReference type="Proteomes" id="UP000092993"/>
    </source>
</evidence>
<dbReference type="CDD" id="cd09917">
    <property type="entry name" value="F-box_SF"/>
    <property type="match status" value="1"/>
</dbReference>
<keyword evidence="3" id="KW-1185">Reference proteome</keyword>
<dbReference type="SUPFAM" id="SSF81383">
    <property type="entry name" value="F-box domain"/>
    <property type="match status" value="1"/>
</dbReference>
<dbReference type="Gene3D" id="3.80.10.10">
    <property type="entry name" value="Ribonuclease Inhibitor"/>
    <property type="match status" value="1"/>
</dbReference>
<dbReference type="SUPFAM" id="SSF52047">
    <property type="entry name" value="RNI-like"/>
    <property type="match status" value="1"/>
</dbReference>
<proteinExistence type="predicted"/>
<protein>
    <recommendedName>
        <fullName evidence="1">F-box domain-containing protein</fullName>
    </recommendedName>
</protein>
<dbReference type="EMBL" id="LUGG01000011">
    <property type="protein sequence ID" value="OBZ71662.1"/>
    <property type="molecule type" value="Genomic_DNA"/>
</dbReference>
<dbReference type="InterPro" id="IPR036047">
    <property type="entry name" value="F-box-like_dom_sf"/>
</dbReference>
<dbReference type="Pfam" id="PF00646">
    <property type="entry name" value="F-box"/>
    <property type="match status" value="1"/>
</dbReference>
<name>A0A1C7M4A0_GRIFR</name>
<accession>A0A1C7M4A0</accession>
<dbReference type="Proteomes" id="UP000092993">
    <property type="component" value="Unassembled WGS sequence"/>
</dbReference>
<organism evidence="2 3">
    <name type="scientific">Grifola frondosa</name>
    <name type="common">Maitake</name>
    <name type="synonym">Polyporus frondosus</name>
    <dbReference type="NCBI Taxonomy" id="5627"/>
    <lineage>
        <taxon>Eukaryota</taxon>
        <taxon>Fungi</taxon>
        <taxon>Dikarya</taxon>
        <taxon>Basidiomycota</taxon>
        <taxon>Agaricomycotina</taxon>
        <taxon>Agaricomycetes</taxon>
        <taxon>Polyporales</taxon>
        <taxon>Grifolaceae</taxon>
        <taxon>Grifola</taxon>
    </lineage>
</organism>
<dbReference type="AlphaFoldDB" id="A0A1C7M4A0"/>
<gene>
    <name evidence="2" type="ORF">A0H81_08810</name>
</gene>
<evidence type="ECO:0000313" key="2">
    <source>
        <dbReference type="EMBL" id="OBZ71662.1"/>
    </source>
</evidence>